<evidence type="ECO:0000313" key="2">
    <source>
        <dbReference type="Proteomes" id="UP000521872"/>
    </source>
</evidence>
<dbReference type="EMBL" id="JAACJL010000058">
    <property type="protein sequence ID" value="KAF4611089.1"/>
    <property type="molecule type" value="Genomic_DNA"/>
</dbReference>
<dbReference type="Proteomes" id="UP000521872">
    <property type="component" value="Unassembled WGS sequence"/>
</dbReference>
<dbReference type="InterPro" id="IPR011009">
    <property type="entry name" value="Kinase-like_dom_sf"/>
</dbReference>
<dbReference type="AlphaFoldDB" id="A0A8H4QHB4"/>
<evidence type="ECO:0008006" key="3">
    <source>
        <dbReference type="Google" id="ProtNLM"/>
    </source>
</evidence>
<keyword evidence="2" id="KW-1185">Reference proteome</keyword>
<organism evidence="1 2">
    <name type="scientific">Agrocybe pediades</name>
    <dbReference type="NCBI Taxonomy" id="84607"/>
    <lineage>
        <taxon>Eukaryota</taxon>
        <taxon>Fungi</taxon>
        <taxon>Dikarya</taxon>
        <taxon>Basidiomycota</taxon>
        <taxon>Agaricomycotina</taxon>
        <taxon>Agaricomycetes</taxon>
        <taxon>Agaricomycetidae</taxon>
        <taxon>Agaricales</taxon>
        <taxon>Agaricineae</taxon>
        <taxon>Strophariaceae</taxon>
        <taxon>Agrocybe</taxon>
    </lineage>
</organism>
<accession>A0A8H4QHB4</accession>
<proteinExistence type="predicted"/>
<gene>
    <name evidence="1" type="ORF">D9613_007156</name>
</gene>
<comment type="caution">
    <text evidence="1">The sequence shown here is derived from an EMBL/GenBank/DDBJ whole genome shotgun (WGS) entry which is preliminary data.</text>
</comment>
<protein>
    <recommendedName>
        <fullName evidence="3">Protein kinase domain-containing protein</fullName>
    </recommendedName>
</protein>
<reference evidence="1 2" key="1">
    <citation type="submission" date="2019-12" db="EMBL/GenBank/DDBJ databases">
        <authorList>
            <person name="Floudas D."/>
            <person name="Bentzer J."/>
            <person name="Ahren D."/>
            <person name="Johansson T."/>
            <person name="Persson P."/>
            <person name="Tunlid A."/>
        </authorList>
    </citation>
    <scope>NUCLEOTIDE SEQUENCE [LARGE SCALE GENOMIC DNA]</scope>
    <source>
        <strain evidence="1 2">CBS 102.39</strain>
    </source>
</reference>
<sequence length="106" mass="12614">MHSPIVVHRNRLCSRMGDLNLRNILVQRHPSSSGSTIRVSGIIDWTCAGWYPSYWEHTKAIYPQRRFKRWTDTWMGIAEDVIVAEGEKEKYMVKVEVEKEMWRYTI</sequence>
<dbReference type="SUPFAM" id="SSF56112">
    <property type="entry name" value="Protein kinase-like (PK-like)"/>
    <property type="match status" value="1"/>
</dbReference>
<name>A0A8H4QHB4_9AGAR</name>
<evidence type="ECO:0000313" key="1">
    <source>
        <dbReference type="EMBL" id="KAF4611089.1"/>
    </source>
</evidence>